<proteinExistence type="predicted"/>
<dbReference type="EMBL" id="JAGSGD010000001">
    <property type="protein sequence ID" value="MBR7619905.1"/>
    <property type="molecule type" value="Genomic_DNA"/>
</dbReference>
<dbReference type="InterPro" id="IPR016181">
    <property type="entry name" value="Acyl_CoA_acyltransferase"/>
</dbReference>
<dbReference type="PANTHER" id="PTHR43441">
    <property type="entry name" value="RIBOSOMAL-PROTEIN-SERINE ACETYLTRANSFERASE"/>
    <property type="match status" value="1"/>
</dbReference>
<dbReference type="Proteomes" id="UP000622580">
    <property type="component" value="Unassembled WGS sequence"/>
</dbReference>
<evidence type="ECO:0000313" key="2">
    <source>
        <dbReference type="EMBL" id="MBR7619905.1"/>
    </source>
</evidence>
<dbReference type="SUPFAM" id="SSF55729">
    <property type="entry name" value="Acyl-CoA N-acyltransferases (Nat)"/>
    <property type="match status" value="1"/>
</dbReference>
<dbReference type="GO" id="GO:0005737">
    <property type="term" value="C:cytoplasm"/>
    <property type="evidence" value="ECO:0007669"/>
    <property type="project" value="TreeGrafter"/>
</dbReference>
<accession>A0A941HWW1</accession>
<dbReference type="PROSITE" id="PS51186">
    <property type="entry name" value="GNAT"/>
    <property type="match status" value="1"/>
</dbReference>
<dbReference type="Gene3D" id="3.40.630.30">
    <property type="match status" value="1"/>
</dbReference>
<dbReference type="PANTHER" id="PTHR43441:SF11">
    <property type="entry name" value="RIBOSOMAL-PROTEIN-SERINE ACETYLTRANSFERASE"/>
    <property type="match status" value="1"/>
</dbReference>
<reference evidence="2" key="1">
    <citation type="submission" date="2021-04" db="EMBL/GenBank/DDBJ databases">
        <title>Draft genome assembly of strain Phenylobacterium sp. 20VBR1 using MiniION and Illumina platforms.</title>
        <authorList>
            <person name="Thomas F.A."/>
            <person name="Krishnan K.P."/>
            <person name="Sinha R.K."/>
        </authorList>
    </citation>
    <scope>NUCLEOTIDE SEQUENCE</scope>
    <source>
        <strain evidence="2">20VBR1</strain>
    </source>
</reference>
<dbReference type="GO" id="GO:0008999">
    <property type="term" value="F:protein-N-terminal-alanine acetyltransferase activity"/>
    <property type="evidence" value="ECO:0007669"/>
    <property type="project" value="TreeGrafter"/>
</dbReference>
<name>A0A941HWW1_9CAUL</name>
<organism evidence="2 3">
    <name type="scientific">Phenylobacterium glaciei</name>
    <dbReference type="NCBI Taxonomy" id="2803784"/>
    <lineage>
        <taxon>Bacteria</taxon>
        <taxon>Pseudomonadati</taxon>
        <taxon>Pseudomonadota</taxon>
        <taxon>Alphaproteobacteria</taxon>
        <taxon>Caulobacterales</taxon>
        <taxon>Caulobacteraceae</taxon>
        <taxon>Phenylobacterium</taxon>
    </lineage>
</organism>
<keyword evidence="3" id="KW-1185">Reference proteome</keyword>
<dbReference type="RefSeq" id="WP_215340452.1">
    <property type="nucleotide sequence ID" value="NZ_JAGSGD010000001.1"/>
</dbReference>
<dbReference type="Pfam" id="PF13302">
    <property type="entry name" value="Acetyltransf_3"/>
    <property type="match status" value="1"/>
</dbReference>
<dbReference type="InterPro" id="IPR051908">
    <property type="entry name" value="Ribosomal_N-acetyltransferase"/>
</dbReference>
<dbReference type="AlphaFoldDB" id="A0A941HWW1"/>
<sequence>MILETERLNLRPLEVSDADLLFPMMSDAEVMAHWDVPEMDDIDLIRAIVAGQVEDMAASRAMFWAMRTLEGDDFLGVCDLSDIDRWHKRAEVGFMLGRGAWGQGYGLEAMRTVIAHAASTGLRRLTARTHLGNRRSDALLEKLGFTEEGLLRGHVLRDGDRRDCRLFGLLL</sequence>
<comment type="caution">
    <text evidence="2">The sequence shown here is derived from an EMBL/GenBank/DDBJ whole genome shotgun (WGS) entry which is preliminary data.</text>
</comment>
<feature type="domain" description="N-acetyltransferase" evidence="1">
    <location>
        <begin position="8"/>
        <end position="171"/>
    </location>
</feature>
<dbReference type="GO" id="GO:1990189">
    <property type="term" value="F:protein N-terminal-serine acetyltransferase activity"/>
    <property type="evidence" value="ECO:0007669"/>
    <property type="project" value="TreeGrafter"/>
</dbReference>
<protein>
    <submittedName>
        <fullName evidence="2">GNAT family N-acetyltransferase</fullName>
    </submittedName>
</protein>
<gene>
    <name evidence="2" type="ORF">JKL49_10945</name>
</gene>
<evidence type="ECO:0000259" key="1">
    <source>
        <dbReference type="PROSITE" id="PS51186"/>
    </source>
</evidence>
<evidence type="ECO:0000313" key="3">
    <source>
        <dbReference type="Proteomes" id="UP000622580"/>
    </source>
</evidence>
<dbReference type="InterPro" id="IPR000182">
    <property type="entry name" value="GNAT_dom"/>
</dbReference>